<reference evidence="4" key="2">
    <citation type="submission" date="2017-02" db="UniProtKB">
        <authorList>
            <consortium name="WormBaseParasite"/>
        </authorList>
    </citation>
    <scope>IDENTIFICATION</scope>
</reference>
<feature type="domain" description="LysM" evidence="2">
    <location>
        <begin position="42"/>
        <end position="86"/>
    </location>
</feature>
<feature type="compositionally biased region" description="Basic and acidic residues" evidence="1">
    <location>
        <begin position="99"/>
        <end position="120"/>
    </location>
</feature>
<dbReference type="CDD" id="cd00118">
    <property type="entry name" value="LysM"/>
    <property type="match status" value="1"/>
</dbReference>
<evidence type="ECO:0000313" key="3">
    <source>
        <dbReference type="Proteomes" id="UP000035642"/>
    </source>
</evidence>
<dbReference type="SMART" id="SM00257">
    <property type="entry name" value="LysM"/>
    <property type="match status" value="1"/>
</dbReference>
<evidence type="ECO:0000256" key="1">
    <source>
        <dbReference type="SAM" id="MobiDB-lite"/>
    </source>
</evidence>
<keyword evidence="3" id="KW-1185">Reference proteome</keyword>
<feature type="region of interest" description="Disordered" evidence="1">
    <location>
        <begin position="89"/>
        <end position="120"/>
    </location>
</feature>
<name>A0A0K0D9G3_ANGCA</name>
<reference evidence="3" key="1">
    <citation type="submission" date="2012-09" db="EMBL/GenBank/DDBJ databases">
        <authorList>
            <person name="Martin A.A."/>
        </authorList>
    </citation>
    <scope>NUCLEOTIDE SEQUENCE</scope>
</reference>
<accession>A0A0K0D9G3</accession>
<dbReference type="Gene3D" id="3.10.350.10">
    <property type="entry name" value="LysM domain"/>
    <property type="match status" value="1"/>
</dbReference>
<sequence>MNYYYAPSGSQPDEHTFLCGYSKVRRYGTTQPPPTQVPGSYINYVVQPNDTLQGIALKNDCSVSSIIRANKLWSLDDFHLKTSIRIPVCDNSNSGSSTKDGRPNREVQKPLEREEDHSQESMKDILNRIDATIRNTTTTVRNLERESTLDEMDRFHDERRQNRPRQISLPKILHSDYYSKLS</sequence>
<dbReference type="PANTHER" id="PTHR20932">
    <property type="entry name" value="LYSM AND PUTATIVE PEPTIDOGLYCAN-BINDING DOMAIN-CONTAINING PROTEIN"/>
    <property type="match status" value="1"/>
</dbReference>
<evidence type="ECO:0000259" key="2">
    <source>
        <dbReference type="PROSITE" id="PS51782"/>
    </source>
</evidence>
<dbReference type="InterPro" id="IPR045030">
    <property type="entry name" value="LYSM1-4"/>
</dbReference>
<evidence type="ECO:0000313" key="4">
    <source>
        <dbReference type="WBParaSite" id="ACAC_0000676501-mRNA-1"/>
    </source>
</evidence>
<dbReference type="STRING" id="6313.A0A0K0D9G3"/>
<dbReference type="SUPFAM" id="SSF54106">
    <property type="entry name" value="LysM domain"/>
    <property type="match status" value="1"/>
</dbReference>
<proteinExistence type="predicted"/>
<dbReference type="Pfam" id="PF01476">
    <property type="entry name" value="LysM"/>
    <property type="match status" value="1"/>
</dbReference>
<organism evidence="3 4">
    <name type="scientific">Angiostrongylus cantonensis</name>
    <name type="common">Rat lungworm</name>
    <dbReference type="NCBI Taxonomy" id="6313"/>
    <lineage>
        <taxon>Eukaryota</taxon>
        <taxon>Metazoa</taxon>
        <taxon>Ecdysozoa</taxon>
        <taxon>Nematoda</taxon>
        <taxon>Chromadorea</taxon>
        <taxon>Rhabditida</taxon>
        <taxon>Rhabditina</taxon>
        <taxon>Rhabditomorpha</taxon>
        <taxon>Strongyloidea</taxon>
        <taxon>Metastrongylidae</taxon>
        <taxon>Angiostrongylus</taxon>
    </lineage>
</organism>
<dbReference type="AlphaFoldDB" id="A0A0K0D9G3"/>
<dbReference type="PROSITE" id="PS51782">
    <property type="entry name" value="LYSM"/>
    <property type="match status" value="1"/>
</dbReference>
<protein>
    <submittedName>
        <fullName evidence="4">LysM domain-containing protein</fullName>
    </submittedName>
</protein>
<dbReference type="Proteomes" id="UP000035642">
    <property type="component" value="Unassembled WGS sequence"/>
</dbReference>
<dbReference type="WBParaSite" id="ACAC_0000676501-mRNA-1">
    <property type="protein sequence ID" value="ACAC_0000676501-mRNA-1"/>
    <property type="gene ID" value="ACAC_0000676501"/>
</dbReference>
<dbReference type="InterPro" id="IPR036779">
    <property type="entry name" value="LysM_dom_sf"/>
</dbReference>
<dbReference type="InterPro" id="IPR018392">
    <property type="entry name" value="LysM"/>
</dbReference>
<dbReference type="PANTHER" id="PTHR20932:SF8">
    <property type="entry name" value="LD22649P"/>
    <property type="match status" value="1"/>
</dbReference>